<evidence type="ECO:0000256" key="1">
    <source>
        <dbReference type="SAM" id="SignalP"/>
    </source>
</evidence>
<feature type="chain" id="PRO_5012385676" description="Lipoprotein" evidence="1">
    <location>
        <begin position="21"/>
        <end position="112"/>
    </location>
</feature>
<gene>
    <name evidence="2" type="ORF">BSQ44_15750</name>
</gene>
<dbReference type="STRING" id="1670800.BSQ44_15750"/>
<name>A0A1L3STG4_9HYPH</name>
<organism evidence="2 3">
    <name type="scientific">Aquibium oceanicum</name>
    <dbReference type="NCBI Taxonomy" id="1670800"/>
    <lineage>
        <taxon>Bacteria</taxon>
        <taxon>Pseudomonadati</taxon>
        <taxon>Pseudomonadota</taxon>
        <taxon>Alphaproteobacteria</taxon>
        <taxon>Hyphomicrobiales</taxon>
        <taxon>Phyllobacteriaceae</taxon>
        <taxon>Aquibium</taxon>
    </lineage>
</organism>
<dbReference type="OrthoDB" id="8454614at2"/>
<protein>
    <recommendedName>
        <fullName evidence="4">Lipoprotein</fullName>
    </recommendedName>
</protein>
<dbReference type="Proteomes" id="UP000182840">
    <property type="component" value="Chromosome"/>
</dbReference>
<proteinExistence type="predicted"/>
<sequence length="112" mass="11599">MRIVRAEEAFFVLFAGVALAACQTDTGGNVSQLPSSPIPEVGYDAKVSNAAVESCRSALTAQTQGGVDVVASEFSQANVTIYMTVGPQRAPWKCLVSNSGAGPELEYLGTNG</sequence>
<evidence type="ECO:0008006" key="4">
    <source>
        <dbReference type="Google" id="ProtNLM"/>
    </source>
</evidence>
<dbReference type="RefSeq" id="WP_072605838.1">
    <property type="nucleotide sequence ID" value="NZ_CP018171.1"/>
</dbReference>
<reference evidence="3" key="1">
    <citation type="submission" date="2016-11" db="EMBL/GenBank/DDBJ databases">
        <title>Mesorhizobium oceanicum sp. nov., isolated from deep seawater in South China Sea.</title>
        <authorList>
            <person name="Fu G.-Y."/>
        </authorList>
    </citation>
    <scope>NUCLEOTIDE SEQUENCE [LARGE SCALE GENOMIC DNA]</scope>
    <source>
        <strain evidence="3">B7</strain>
    </source>
</reference>
<dbReference type="EMBL" id="CP018171">
    <property type="protein sequence ID" value="APH72651.1"/>
    <property type="molecule type" value="Genomic_DNA"/>
</dbReference>
<dbReference type="KEGG" id="meso:BSQ44_15750"/>
<dbReference type="AlphaFoldDB" id="A0A1L3STG4"/>
<dbReference type="PROSITE" id="PS51257">
    <property type="entry name" value="PROKAR_LIPOPROTEIN"/>
    <property type="match status" value="1"/>
</dbReference>
<accession>A0A1L3STG4</accession>
<feature type="signal peptide" evidence="1">
    <location>
        <begin position="1"/>
        <end position="20"/>
    </location>
</feature>
<evidence type="ECO:0000313" key="2">
    <source>
        <dbReference type="EMBL" id="APH72651.1"/>
    </source>
</evidence>
<keyword evidence="1" id="KW-0732">Signal</keyword>
<keyword evidence="3" id="KW-1185">Reference proteome</keyword>
<evidence type="ECO:0000313" key="3">
    <source>
        <dbReference type="Proteomes" id="UP000182840"/>
    </source>
</evidence>